<evidence type="ECO:0000256" key="1">
    <source>
        <dbReference type="ARBA" id="ARBA00022703"/>
    </source>
</evidence>
<dbReference type="GO" id="GO:0006915">
    <property type="term" value="P:apoptotic process"/>
    <property type="evidence" value="ECO:0007669"/>
    <property type="project" value="UniProtKB-KW"/>
</dbReference>
<dbReference type="GO" id="GO:0006508">
    <property type="term" value="P:proteolysis"/>
    <property type="evidence" value="ECO:0007669"/>
    <property type="project" value="InterPro"/>
</dbReference>
<dbReference type="SUPFAM" id="SSF52129">
    <property type="entry name" value="Caspase-like"/>
    <property type="match status" value="1"/>
</dbReference>
<protein>
    <recommendedName>
        <fullName evidence="4">Caspase family p20 domain-containing protein</fullName>
    </recommendedName>
</protein>
<dbReference type="GO" id="GO:0004197">
    <property type="term" value="F:cysteine-type endopeptidase activity"/>
    <property type="evidence" value="ECO:0007669"/>
    <property type="project" value="InterPro"/>
</dbReference>
<evidence type="ECO:0000313" key="5">
    <source>
        <dbReference type="EMBL" id="CAE6353148.1"/>
    </source>
</evidence>
<dbReference type="AlphaFoldDB" id="A0A8H2WCC7"/>
<keyword evidence="2" id="KW-0378">Hydrolase</keyword>
<feature type="compositionally biased region" description="Low complexity" evidence="3">
    <location>
        <begin position="276"/>
        <end position="287"/>
    </location>
</feature>
<keyword evidence="2" id="KW-0788">Thiol protease</keyword>
<sequence length="627" mass="69262">MQSFASLVSRRITSNQVVVDPLSAGGNSQSSKRYQFSVVKYRYRAFMDGIVWGPERPIETPDVIAPRPRSNSYISSLAAATLLGLSQTQRIPPLVQAADTSLETVLIARRTSQFPPAAQPSQSTEFRESASLELPPLLLGIPASDTRYGNYSGQPFLSVNIDSSALDLDPGRPGDTPDPSVLVSIIDSETTSSPLDPNHNRVTFVLPGDEPERTSLPLIGSSAETRLGPPPIHSSSKMPIRPPGRTGSTSSSLLPNRKLLYSMPNRSASSLLTTSTYTTAPTGASPPLSLRSLPRCDSPGPLPEIYRRLRRHSFQSSSLRESMAFSDFAHESNEIEDILEEEPIAGKSALVYTVAQFSSSSRKLLIIGNSYKECDQVKRMFSIQTLDGVHEDRDQLAQVFKERSYSIETLVEESFDKESALSRVARFLGDAKSGDVRAIVFTGHGYPHDDGTTSLIPPKCPKKTDAIPCTEWDQNIRNHTRPGVIVLSIMAHCYSEQVMKQNLDQRQWETLAPTDEIKDGPTYLTFAASKGSAYESWVTRNLEPTPNHTNDHFIHALASSIRLIDVATSTWSDFFREFDKYFQQARSCASWQDKPALSTASVPKWRESHDQTPSFTASRLVGLQMVF</sequence>
<proteinExistence type="predicted"/>
<accession>A0A8H2WCC7</accession>
<dbReference type="InterPro" id="IPR029030">
    <property type="entry name" value="Caspase-like_dom_sf"/>
</dbReference>
<dbReference type="EMBL" id="CAJMWR010000176">
    <property type="protein sequence ID" value="CAE6353148.1"/>
    <property type="molecule type" value="Genomic_DNA"/>
</dbReference>
<evidence type="ECO:0000259" key="4">
    <source>
        <dbReference type="PROSITE" id="PS50208"/>
    </source>
</evidence>
<feature type="region of interest" description="Disordered" evidence="3">
    <location>
        <begin position="276"/>
        <end position="296"/>
    </location>
</feature>
<reference evidence="5" key="1">
    <citation type="submission" date="2021-01" db="EMBL/GenBank/DDBJ databases">
        <authorList>
            <person name="Kaushik A."/>
        </authorList>
    </citation>
    <scope>NUCLEOTIDE SEQUENCE</scope>
    <source>
        <strain evidence="5">AG1-1A</strain>
    </source>
</reference>
<evidence type="ECO:0000313" key="6">
    <source>
        <dbReference type="Proteomes" id="UP000663840"/>
    </source>
</evidence>
<dbReference type="Pfam" id="PF00656">
    <property type="entry name" value="Peptidase_C14"/>
    <property type="match status" value="1"/>
</dbReference>
<dbReference type="PROSITE" id="PS50208">
    <property type="entry name" value="CASPASE_P20"/>
    <property type="match status" value="1"/>
</dbReference>
<keyword evidence="1" id="KW-0053">Apoptosis</keyword>
<organism evidence="5 6">
    <name type="scientific">Rhizoctonia solani</name>
    <dbReference type="NCBI Taxonomy" id="456999"/>
    <lineage>
        <taxon>Eukaryota</taxon>
        <taxon>Fungi</taxon>
        <taxon>Dikarya</taxon>
        <taxon>Basidiomycota</taxon>
        <taxon>Agaricomycotina</taxon>
        <taxon>Agaricomycetes</taxon>
        <taxon>Cantharellales</taxon>
        <taxon>Ceratobasidiaceae</taxon>
        <taxon>Rhizoctonia</taxon>
    </lineage>
</organism>
<dbReference type="InterPro" id="IPR001309">
    <property type="entry name" value="Pept_C14_p20"/>
</dbReference>
<evidence type="ECO:0000256" key="2">
    <source>
        <dbReference type="ARBA" id="ARBA00022807"/>
    </source>
</evidence>
<feature type="region of interest" description="Disordered" evidence="3">
    <location>
        <begin position="220"/>
        <end position="253"/>
    </location>
</feature>
<keyword evidence="2" id="KW-0645">Protease</keyword>
<gene>
    <name evidence="5" type="ORF">RDB_LOCUS9539</name>
</gene>
<feature type="domain" description="Caspase family p20" evidence="4">
    <location>
        <begin position="365"/>
        <end position="445"/>
    </location>
</feature>
<dbReference type="Gene3D" id="3.40.50.1460">
    <property type="match status" value="1"/>
</dbReference>
<dbReference type="Proteomes" id="UP000663840">
    <property type="component" value="Unassembled WGS sequence"/>
</dbReference>
<evidence type="ECO:0000256" key="3">
    <source>
        <dbReference type="SAM" id="MobiDB-lite"/>
    </source>
</evidence>
<comment type="caution">
    <text evidence="5">The sequence shown here is derived from an EMBL/GenBank/DDBJ whole genome shotgun (WGS) entry which is preliminary data.</text>
</comment>
<name>A0A8H2WCC7_9AGAM</name>
<dbReference type="InterPro" id="IPR011600">
    <property type="entry name" value="Pept_C14_caspase"/>
</dbReference>